<dbReference type="InterPro" id="IPR032466">
    <property type="entry name" value="Metal_Hydrolase"/>
</dbReference>
<dbReference type="NCBIfam" id="TIGR03583">
    <property type="entry name" value="EF_0837"/>
    <property type="match status" value="1"/>
</dbReference>
<feature type="binding site" evidence="1">
    <location>
        <position position="184"/>
    </location>
    <ligand>
        <name>Zn(2+)</name>
        <dbReference type="ChEBI" id="CHEBI:29105"/>
        <label>2</label>
    </ligand>
</feature>
<evidence type="ECO:0000256" key="2">
    <source>
        <dbReference type="PIRSR" id="PIRSR039004-2"/>
    </source>
</evidence>
<keyword evidence="1" id="KW-0479">Metal-binding</keyword>
<dbReference type="NCBIfam" id="NF006689">
    <property type="entry name" value="PRK09237.1"/>
    <property type="match status" value="1"/>
</dbReference>
<dbReference type="InterPro" id="IPR011059">
    <property type="entry name" value="Metal-dep_hydrolase_composite"/>
</dbReference>
<feature type="binding site" evidence="1">
    <location>
        <position position="266"/>
    </location>
    <ligand>
        <name>Zn(2+)</name>
        <dbReference type="ChEBI" id="CHEBI:29105"/>
        <label>1</label>
    </ligand>
</feature>
<feature type="site" description="Transition state stabilizer" evidence="3">
    <location>
        <position position="153"/>
    </location>
</feature>
<feature type="modified residue" description="N6-carboxylysine" evidence="2">
    <location>
        <position position="151"/>
    </location>
</feature>
<keyword evidence="6" id="KW-1185">Reference proteome</keyword>
<evidence type="ECO:0000259" key="4">
    <source>
        <dbReference type="Pfam" id="PF01979"/>
    </source>
</evidence>
<proteinExistence type="predicted"/>
<dbReference type="Gene3D" id="3.20.20.140">
    <property type="entry name" value="Metal-dependent hydrolases"/>
    <property type="match status" value="1"/>
</dbReference>
<evidence type="ECO:0000313" key="5">
    <source>
        <dbReference type="EMBL" id="TCV96513.1"/>
    </source>
</evidence>
<dbReference type="GO" id="GO:0016810">
    <property type="term" value="F:hydrolase activity, acting on carbon-nitrogen (but not peptide) bonds"/>
    <property type="evidence" value="ECO:0007669"/>
    <property type="project" value="InterPro"/>
</dbReference>
<dbReference type="SUPFAM" id="SSF51556">
    <property type="entry name" value="Metallo-dependent hydrolases"/>
    <property type="match status" value="1"/>
</dbReference>
<dbReference type="AlphaFoldDB" id="A0A4R3YYR6"/>
<comment type="caution">
    <text evidence="5">The sequence shown here is derived from an EMBL/GenBank/DDBJ whole genome shotgun (WGS) entry which is preliminary data.</text>
</comment>
<feature type="binding site" evidence="1">
    <location>
        <position position="59"/>
    </location>
    <ligand>
        <name>Zn(2+)</name>
        <dbReference type="ChEBI" id="CHEBI:29105"/>
        <label>1</label>
    </ligand>
</feature>
<organism evidence="5 6">
    <name type="scientific">Longibaculum muris</name>
    <dbReference type="NCBI Taxonomy" id="1796628"/>
    <lineage>
        <taxon>Bacteria</taxon>
        <taxon>Bacillati</taxon>
        <taxon>Bacillota</taxon>
        <taxon>Erysipelotrichia</taxon>
        <taxon>Erysipelotrichales</taxon>
        <taxon>Coprobacillaceae</taxon>
        <taxon>Longibaculum</taxon>
    </lineage>
</organism>
<name>A0A4R3YYR6_9FIRM</name>
<dbReference type="GO" id="GO:0019213">
    <property type="term" value="F:deacetylase activity"/>
    <property type="evidence" value="ECO:0007669"/>
    <property type="project" value="InterPro"/>
</dbReference>
<dbReference type="Gene3D" id="2.30.40.10">
    <property type="entry name" value="Urease, subunit C, domain 1"/>
    <property type="match status" value="1"/>
</dbReference>
<protein>
    <submittedName>
        <fullName evidence="5">Dihydroorotase</fullName>
    </submittedName>
</protein>
<dbReference type="Pfam" id="PF01979">
    <property type="entry name" value="Amidohydro_1"/>
    <property type="match status" value="1"/>
</dbReference>
<feature type="binding site" description="via carbamate group" evidence="1">
    <location>
        <position position="151"/>
    </location>
    <ligand>
        <name>Zn(2+)</name>
        <dbReference type="ChEBI" id="CHEBI:29105"/>
        <label>1</label>
    </ligand>
</feature>
<evidence type="ECO:0000313" key="6">
    <source>
        <dbReference type="Proteomes" id="UP000295515"/>
    </source>
</evidence>
<dbReference type="GO" id="GO:0046872">
    <property type="term" value="F:metal ion binding"/>
    <property type="evidence" value="ECO:0007669"/>
    <property type="project" value="UniProtKB-KW"/>
</dbReference>
<dbReference type="InterPro" id="IPR006680">
    <property type="entry name" value="Amidohydro-rel"/>
</dbReference>
<dbReference type="InterPro" id="IPR047601">
    <property type="entry name" value="EF_0837-like"/>
</dbReference>
<dbReference type="SUPFAM" id="SSF51338">
    <property type="entry name" value="Composite domain of metallo-dependent hydrolases"/>
    <property type="match status" value="1"/>
</dbReference>
<reference evidence="5 6" key="1">
    <citation type="submission" date="2019-03" db="EMBL/GenBank/DDBJ databases">
        <title>Genomic Encyclopedia of Type Strains, Phase IV (KMG-IV): sequencing the most valuable type-strain genomes for metagenomic binning, comparative biology and taxonomic classification.</title>
        <authorList>
            <person name="Goeker M."/>
        </authorList>
    </citation>
    <scope>NUCLEOTIDE SEQUENCE [LARGE SCALE GENOMIC DNA]</scope>
    <source>
        <strain evidence="5 6">DSM 29487</strain>
    </source>
</reference>
<gene>
    <name evidence="5" type="ORF">EDD60_1169</name>
</gene>
<keyword evidence="1" id="KW-0862">Zinc</keyword>
<dbReference type="PIRSF" id="PIRSF039004">
    <property type="entry name" value="ADE_EF_0837"/>
    <property type="match status" value="1"/>
</dbReference>
<evidence type="ECO:0000256" key="3">
    <source>
        <dbReference type="PIRSR" id="PIRSR039004-3"/>
    </source>
</evidence>
<feature type="binding site" evidence="1">
    <location>
        <position position="57"/>
    </location>
    <ligand>
        <name>Zn(2+)</name>
        <dbReference type="ChEBI" id="CHEBI:29105"/>
        <label>1</label>
    </ligand>
</feature>
<dbReference type="PANTHER" id="PTHR42717">
    <property type="entry name" value="DIHYDROOROTASE-RELATED"/>
    <property type="match status" value="1"/>
</dbReference>
<accession>A0A4R3YYR6</accession>
<dbReference type="InterPro" id="IPR020043">
    <property type="entry name" value="Deacetylase_Atu3266-like"/>
</dbReference>
<feature type="domain" description="Amidohydrolase-related" evidence="4">
    <location>
        <begin position="251"/>
        <end position="333"/>
    </location>
</feature>
<sequence>MNVKNYVIKQAKLVNGKRIDILVENGIIKEVAPHIESNYEILDFQDDYVSAGWIDIHTHCFDKFEIYGDKPDLIGYPHGVCTVVDAGTAGSDTIDELYQQAQKAKTRVFSLLNISCTGICAQNELSDLSRLDKNAIIKAYQKYPDFIVGLKARMSKSVLGDSGNQPLVFAKEMQKQVHLPLMVHIGTAPSLLEDVVNMLDAKDMITHIFNPKDNGILKNHQIKDCVYQAKKKGILLDLGHGSDSFSFEVASKAFEQGIEVNTISSDIYFRNRLNGPVYSLVTTMNKMLYVGYSLDKVINCVTHNAAKALNLLNLGDIEVGKIADFTVFKVVDQDVKLVDSMKHEVISHQQIIPTHTIVKNEIYTIGEEE</sequence>
<evidence type="ECO:0000256" key="1">
    <source>
        <dbReference type="PIRSR" id="PIRSR039004-1"/>
    </source>
</evidence>
<feature type="binding site" evidence="1">
    <location>
        <position position="207"/>
    </location>
    <ligand>
        <name>Zn(2+)</name>
        <dbReference type="ChEBI" id="CHEBI:29105"/>
        <label>2</label>
    </ligand>
</feature>
<dbReference type="PANTHER" id="PTHR42717:SF1">
    <property type="entry name" value="IMIDAZOLONEPROPIONASE AND RELATED AMIDOHYDROLASES"/>
    <property type="match status" value="1"/>
</dbReference>
<dbReference type="EMBL" id="SMCQ01000016">
    <property type="protein sequence ID" value="TCV96513.1"/>
    <property type="molecule type" value="Genomic_DNA"/>
</dbReference>
<feature type="binding site" description="via carbamate group" evidence="1">
    <location>
        <position position="151"/>
    </location>
    <ligand>
        <name>Zn(2+)</name>
        <dbReference type="ChEBI" id="CHEBI:29105"/>
        <label>2</label>
    </ligand>
</feature>
<dbReference type="Proteomes" id="UP000295515">
    <property type="component" value="Unassembled WGS sequence"/>
</dbReference>